<feature type="region of interest" description="Disordered" evidence="3">
    <location>
        <begin position="226"/>
        <end position="257"/>
    </location>
</feature>
<dbReference type="CDD" id="cd08533">
    <property type="entry name" value="SAM_PNT-ETS-1_2"/>
    <property type="match status" value="1"/>
</dbReference>
<evidence type="ECO:0000256" key="2">
    <source>
        <dbReference type="ARBA" id="ARBA00023125"/>
    </source>
</evidence>
<feature type="domain" description="PNT" evidence="4">
    <location>
        <begin position="107"/>
        <end position="193"/>
    </location>
</feature>
<evidence type="ECO:0000313" key="5">
    <source>
        <dbReference type="EnsemblMetazoa" id="GAUT039828-PA"/>
    </source>
</evidence>
<evidence type="ECO:0000256" key="1">
    <source>
        <dbReference type="ARBA" id="ARBA00005562"/>
    </source>
</evidence>
<dbReference type="EnsemblMetazoa" id="GAUT039828-RA">
    <property type="protein sequence ID" value="GAUT039828-PA"/>
    <property type="gene ID" value="GAUT039828"/>
</dbReference>
<dbReference type="AlphaFoldDB" id="A0A1A9VKK6"/>
<evidence type="ECO:0000313" key="6">
    <source>
        <dbReference type="Proteomes" id="UP000078200"/>
    </source>
</evidence>
<dbReference type="Pfam" id="PF02198">
    <property type="entry name" value="SAM_PNT"/>
    <property type="match status" value="1"/>
</dbReference>
<dbReference type="VEuPathDB" id="VectorBase:GAUT039828"/>
<dbReference type="GO" id="GO:0043565">
    <property type="term" value="F:sequence-specific DNA binding"/>
    <property type="evidence" value="ECO:0007669"/>
    <property type="project" value="InterPro"/>
</dbReference>
<dbReference type="InterPro" id="IPR003118">
    <property type="entry name" value="Pointed_dom"/>
</dbReference>
<reference evidence="5" key="1">
    <citation type="submission" date="2020-05" db="UniProtKB">
        <authorList>
            <consortium name="EnsemblMetazoa"/>
        </authorList>
    </citation>
    <scope>IDENTIFICATION</scope>
    <source>
        <strain evidence="5">TTRI</strain>
    </source>
</reference>
<dbReference type="STRING" id="7395.A0A1A9VKK6"/>
<dbReference type="SMART" id="SM00251">
    <property type="entry name" value="SAM_PNT"/>
    <property type="match status" value="1"/>
</dbReference>
<keyword evidence="2" id="KW-0238">DNA-binding</keyword>
<dbReference type="SUPFAM" id="SSF47769">
    <property type="entry name" value="SAM/Pointed domain"/>
    <property type="match status" value="1"/>
</dbReference>
<evidence type="ECO:0000259" key="4">
    <source>
        <dbReference type="PROSITE" id="PS51433"/>
    </source>
</evidence>
<organism evidence="5 6">
    <name type="scientific">Glossina austeni</name>
    <name type="common">Savannah tsetse fly</name>
    <dbReference type="NCBI Taxonomy" id="7395"/>
    <lineage>
        <taxon>Eukaryota</taxon>
        <taxon>Metazoa</taxon>
        <taxon>Ecdysozoa</taxon>
        <taxon>Arthropoda</taxon>
        <taxon>Hexapoda</taxon>
        <taxon>Insecta</taxon>
        <taxon>Pterygota</taxon>
        <taxon>Neoptera</taxon>
        <taxon>Endopterygota</taxon>
        <taxon>Diptera</taxon>
        <taxon>Brachycera</taxon>
        <taxon>Muscomorpha</taxon>
        <taxon>Hippoboscoidea</taxon>
        <taxon>Glossinidae</taxon>
        <taxon>Glossina</taxon>
    </lineage>
</organism>
<protein>
    <recommendedName>
        <fullName evidence="4">PNT domain-containing protein</fullName>
    </recommendedName>
</protein>
<evidence type="ECO:0000256" key="3">
    <source>
        <dbReference type="SAM" id="MobiDB-lite"/>
    </source>
</evidence>
<name>A0A1A9VKK6_GLOAU</name>
<dbReference type="InterPro" id="IPR013761">
    <property type="entry name" value="SAM/pointed_sf"/>
</dbReference>
<dbReference type="FunFam" id="1.10.150.50:FF:000014">
    <property type="entry name" value="Protein c-ets-1 isoform 1"/>
    <property type="match status" value="1"/>
</dbReference>
<keyword evidence="6" id="KW-1185">Reference proteome</keyword>
<proteinExistence type="inferred from homology"/>
<accession>A0A1A9VKK6</accession>
<dbReference type="PROSITE" id="PS51433">
    <property type="entry name" value="PNT"/>
    <property type="match status" value="1"/>
</dbReference>
<sequence>MTNEWIDWSDSRLRVPLRTSYPYTQTYYNNTNNNNDYNYNLNTCDNYVNNNNSNSINYNCLTSHKFNVKLPKIQQLYNTNNKLKDVPTQIPPLTPGTNRKVAEVLKASFASWEKEVQNCNITKDPREWTEEHVIYWLNWAIKEFSLVSMNLEPFSKMKGRDMIELGKDKFLAITPAFTGDILWEHLDILQKDCEKPVEDFVNTVNTYETATSGSICGSDHQVGYSNNNINNNSNSSSTTTTTTTSNTNNNNNRLVPPTDFNAPAALAATTSDKTTFHANAVHHSVDLNACGIKIETEIEGYLIVKVKAYHTRA</sequence>
<dbReference type="Proteomes" id="UP000078200">
    <property type="component" value="Unassembled WGS sequence"/>
</dbReference>
<feature type="compositionally biased region" description="Low complexity" evidence="3">
    <location>
        <begin position="226"/>
        <end position="252"/>
    </location>
</feature>
<dbReference type="Gene3D" id="1.10.150.50">
    <property type="entry name" value="Transcription Factor, Ets-1"/>
    <property type="match status" value="1"/>
</dbReference>
<comment type="similarity">
    <text evidence="1">Belongs to the ETS family.</text>
</comment>